<dbReference type="AlphaFoldDB" id="A0AAV4BGH1"/>
<reference evidence="2 3" key="1">
    <citation type="journal article" date="2021" name="Elife">
        <title>Chloroplast acquisition without the gene transfer in kleptoplastic sea slugs, Plakobranchus ocellatus.</title>
        <authorList>
            <person name="Maeda T."/>
            <person name="Takahashi S."/>
            <person name="Yoshida T."/>
            <person name="Shimamura S."/>
            <person name="Takaki Y."/>
            <person name="Nagai Y."/>
            <person name="Toyoda A."/>
            <person name="Suzuki Y."/>
            <person name="Arimoto A."/>
            <person name="Ishii H."/>
            <person name="Satoh N."/>
            <person name="Nishiyama T."/>
            <person name="Hasebe M."/>
            <person name="Maruyama T."/>
            <person name="Minagawa J."/>
            <person name="Obokata J."/>
            <person name="Shigenobu S."/>
        </authorList>
    </citation>
    <scope>NUCLEOTIDE SEQUENCE [LARGE SCALE GENOMIC DNA]</scope>
</reference>
<protein>
    <submittedName>
        <fullName evidence="2">Uncharacterized protein</fullName>
    </submittedName>
</protein>
<dbReference type="EMBL" id="BLXT01005052">
    <property type="protein sequence ID" value="GFO19189.1"/>
    <property type="molecule type" value="Genomic_DNA"/>
</dbReference>
<gene>
    <name evidence="2" type="ORF">PoB_004569400</name>
</gene>
<sequence length="90" mass="9633">MATIPKTRKGVKSDGGVLHLTSSKAQNSTLAEVSREEKGSGQSKTVNASNKYDCGTLVEAACRKSVKFVTESIVKQHGHLSPSGRRNLTF</sequence>
<name>A0AAV4BGH1_9GAST</name>
<organism evidence="2 3">
    <name type="scientific">Plakobranchus ocellatus</name>
    <dbReference type="NCBI Taxonomy" id="259542"/>
    <lineage>
        <taxon>Eukaryota</taxon>
        <taxon>Metazoa</taxon>
        <taxon>Spiralia</taxon>
        <taxon>Lophotrochozoa</taxon>
        <taxon>Mollusca</taxon>
        <taxon>Gastropoda</taxon>
        <taxon>Heterobranchia</taxon>
        <taxon>Euthyneura</taxon>
        <taxon>Panpulmonata</taxon>
        <taxon>Sacoglossa</taxon>
        <taxon>Placobranchoidea</taxon>
        <taxon>Plakobranchidae</taxon>
        <taxon>Plakobranchus</taxon>
    </lineage>
</organism>
<dbReference type="Proteomes" id="UP000735302">
    <property type="component" value="Unassembled WGS sequence"/>
</dbReference>
<feature type="region of interest" description="Disordered" evidence="1">
    <location>
        <begin position="1"/>
        <end position="46"/>
    </location>
</feature>
<accession>A0AAV4BGH1</accession>
<evidence type="ECO:0000256" key="1">
    <source>
        <dbReference type="SAM" id="MobiDB-lite"/>
    </source>
</evidence>
<feature type="compositionally biased region" description="Polar residues" evidence="1">
    <location>
        <begin position="20"/>
        <end position="31"/>
    </location>
</feature>
<comment type="caution">
    <text evidence="2">The sequence shown here is derived from an EMBL/GenBank/DDBJ whole genome shotgun (WGS) entry which is preliminary data.</text>
</comment>
<feature type="compositionally biased region" description="Basic residues" evidence="1">
    <location>
        <begin position="1"/>
        <end position="10"/>
    </location>
</feature>
<keyword evidence="3" id="KW-1185">Reference proteome</keyword>
<evidence type="ECO:0000313" key="3">
    <source>
        <dbReference type="Proteomes" id="UP000735302"/>
    </source>
</evidence>
<proteinExistence type="predicted"/>
<evidence type="ECO:0000313" key="2">
    <source>
        <dbReference type="EMBL" id="GFO19189.1"/>
    </source>
</evidence>